<keyword evidence="5" id="KW-0677">Repeat</keyword>
<protein>
    <recommendedName>
        <fullName evidence="8">Cytidine and dCMP deaminase domain-containing protein 1</fullName>
        <ecNumber evidence="3">3.5.4.5</ecNumber>
    </recommendedName>
    <alternativeName>
        <fullName evidence="9">Cytidine deaminase</fullName>
    </alternativeName>
</protein>
<evidence type="ECO:0000256" key="10">
    <source>
        <dbReference type="ARBA" id="ARBA00049252"/>
    </source>
</evidence>
<dbReference type="Gene3D" id="3.40.140.10">
    <property type="entry name" value="Cytidine Deaminase, domain 2"/>
    <property type="match status" value="2"/>
</dbReference>
<evidence type="ECO:0000256" key="5">
    <source>
        <dbReference type="ARBA" id="ARBA00022737"/>
    </source>
</evidence>
<feature type="region of interest" description="Disordered" evidence="12">
    <location>
        <begin position="1"/>
        <end position="36"/>
    </location>
</feature>
<dbReference type="GO" id="GO:0008270">
    <property type="term" value="F:zinc ion binding"/>
    <property type="evidence" value="ECO:0007669"/>
    <property type="project" value="InterPro"/>
</dbReference>
<dbReference type="InterPro" id="IPR016192">
    <property type="entry name" value="APOBEC/CMP_deaminase_Zn-bd"/>
</dbReference>
<comment type="catalytic activity">
    <reaction evidence="10">
        <text>2'-deoxycytidine + H2O + H(+) = 2'-deoxyuridine + NH4(+)</text>
        <dbReference type="Rhea" id="RHEA:13433"/>
        <dbReference type="ChEBI" id="CHEBI:15377"/>
        <dbReference type="ChEBI" id="CHEBI:15378"/>
        <dbReference type="ChEBI" id="CHEBI:15698"/>
        <dbReference type="ChEBI" id="CHEBI:16450"/>
        <dbReference type="ChEBI" id="CHEBI:28938"/>
        <dbReference type="EC" id="3.5.4.5"/>
    </reaction>
</comment>
<evidence type="ECO:0000256" key="2">
    <source>
        <dbReference type="ARBA" id="ARBA00006576"/>
    </source>
</evidence>
<comment type="cofactor">
    <cofactor evidence="1">
        <name>Zn(2+)</name>
        <dbReference type="ChEBI" id="CHEBI:29105"/>
    </cofactor>
</comment>
<evidence type="ECO:0000256" key="4">
    <source>
        <dbReference type="ARBA" id="ARBA00022723"/>
    </source>
</evidence>
<evidence type="ECO:0000256" key="3">
    <source>
        <dbReference type="ARBA" id="ARBA00012783"/>
    </source>
</evidence>
<dbReference type="Proteomes" id="UP001497482">
    <property type="component" value="Chromosome 22"/>
</dbReference>
<dbReference type="SUPFAM" id="SSF53927">
    <property type="entry name" value="Cytidine deaminase-like"/>
    <property type="match status" value="2"/>
</dbReference>
<comment type="catalytic activity">
    <reaction evidence="11">
        <text>cytidine + H2O + H(+) = uridine + NH4(+)</text>
        <dbReference type="Rhea" id="RHEA:16069"/>
        <dbReference type="ChEBI" id="CHEBI:15377"/>
        <dbReference type="ChEBI" id="CHEBI:15378"/>
        <dbReference type="ChEBI" id="CHEBI:16704"/>
        <dbReference type="ChEBI" id="CHEBI:17562"/>
        <dbReference type="ChEBI" id="CHEBI:28938"/>
        <dbReference type="EC" id="3.5.4.5"/>
    </reaction>
</comment>
<dbReference type="Pfam" id="PF00383">
    <property type="entry name" value="dCMP_cyt_deam_1"/>
    <property type="match status" value="1"/>
</dbReference>
<organism evidence="14 15">
    <name type="scientific">Knipowitschia caucasica</name>
    <name type="common">Caucasian dwarf goby</name>
    <name type="synonym">Pomatoschistus caucasicus</name>
    <dbReference type="NCBI Taxonomy" id="637954"/>
    <lineage>
        <taxon>Eukaryota</taxon>
        <taxon>Metazoa</taxon>
        <taxon>Chordata</taxon>
        <taxon>Craniata</taxon>
        <taxon>Vertebrata</taxon>
        <taxon>Euteleostomi</taxon>
        <taxon>Actinopterygii</taxon>
        <taxon>Neopterygii</taxon>
        <taxon>Teleostei</taxon>
        <taxon>Neoteleostei</taxon>
        <taxon>Acanthomorphata</taxon>
        <taxon>Gobiaria</taxon>
        <taxon>Gobiiformes</taxon>
        <taxon>Gobioidei</taxon>
        <taxon>Gobiidae</taxon>
        <taxon>Gobiinae</taxon>
        <taxon>Knipowitschia</taxon>
    </lineage>
</organism>
<dbReference type="EMBL" id="OZ035844">
    <property type="protein sequence ID" value="CAL1598061.1"/>
    <property type="molecule type" value="Genomic_DNA"/>
</dbReference>
<dbReference type="GO" id="GO:0004132">
    <property type="term" value="F:dCMP deaminase activity"/>
    <property type="evidence" value="ECO:0007669"/>
    <property type="project" value="TreeGrafter"/>
</dbReference>
<comment type="similarity">
    <text evidence="2">Belongs to the cytidine and deoxycytidylate deaminase family.</text>
</comment>
<reference evidence="14 15" key="1">
    <citation type="submission" date="2024-04" db="EMBL/GenBank/DDBJ databases">
        <authorList>
            <person name="Waldvogel A.-M."/>
            <person name="Schoenle A."/>
        </authorList>
    </citation>
    <scope>NUCLEOTIDE SEQUENCE [LARGE SCALE GENOMIC DNA]</scope>
</reference>
<name>A0AAV2LBZ9_KNICA</name>
<dbReference type="GO" id="GO:0005737">
    <property type="term" value="C:cytoplasm"/>
    <property type="evidence" value="ECO:0007669"/>
    <property type="project" value="TreeGrafter"/>
</dbReference>
<dbReference type="PROSITE" id="PS00903">
    <property type="entry name" value="CYT_DCMP_DEAMINASES_1"/>
    <property type="match status" value="1"/>
</dbReference>
<feature type="compositionally biased region" description="Basic and acidic residues" evidence="12">
    <location>
        <begin position="476"/>
        <end position="496"/>
    </location>
</feature>
<keyword evidence="15" id="KW-1185">Reference proteome</keyword>
<dbReference type="PROSITE" id="PS51747">
    <property type="entry name" value="CYT_DCMP_DEAMINASES_2"/>
    <property type="match status" value="2"/>
</dbReference>
<evidence type="ECO:0000256" key="12">
    <source>
        <dbReference type="SAM" id="MobiDB-lite"/>
    </source>
</evidence>
<evidence type="ECO:0000256" key="6">
    <source>
        <dbReference type="ARBA" id="ARBA00022801"/>
    </source>
</evidence>
<evidence type="ECO:0000256" key="11">
    <source>
        <dbReference type="ARBA" id="ARBA00049558"/>
    </source>
</evidence>
<dbReference type="PANTHER" id="PTHR11086">
    <property type="entry name" value="DEOXYCYTIDYLATE DEAMINASE-RELATED"/>
    <property type="match status" value="1"/>
</dbReference>
<dbReference type="InterPro" id="IPR015517">
    <property type="entry name" value="dCMP_deaminase-rel"/>
</dbReference>
<evidence type="ECO:0000256" key="1">
    <source>
        <dbReference type="ARBA" id="ARBA00001947"/>
    </source>
</evidence>
<evidence type="ECO:0000256" key="8">
    <source>
        <dbReference type="ARBA" id="ARBA00040574"/>
    </source>
</evidence>
<feature type="domain" description="CMP/dCMP-type deaminase" evidence="13">
    <location>
        <begin position="299"/>
        <end position="440"/>
    </location>
</feature>
<proteinExistence type="inferred from homology"/>
<accession>A0AAV2LBZ9</accession>
<keyword evidence="4" id="KW-0479">Metal-binding</keyword>
<dbReference type="AlphaFoldDB" id="A0AAV2LBZ9"/>
<gene>
    <name evidence="14" type="ORF">KC01_LOCUS26506</name>
</gene>
<dbReference type="EC" id="3.5.4.5" evidence="3"/>
<dbReference type="InterPro" id="IPR002125">
    <property type="entry name" value="CMP_dCMP_dom"/>
</dbReference>
<evidence type="ECO:0000259" key="13">
    <source>
        <dbReference type="PROSITE" id="PS51747"/>
    </source>
</evidence>
<keyword evidence="6" id="KW-0378">Hydrolase</keyword>
<evidence type="ECO:0000313" key="15">
    <source>
        <dbReference type="Proteomes" id="UP001497482"/>
    </source>
</evidence>
<evidence type="ECO:0000313" key="14">
    <source>
        <dbReference type="EMBL" id="CAL1598061.1"/>
    </source>
</evidence>
<evidence type="ECO:0000256" key="7">
    <source>
        <dbReference type="ARBA" id="ARBA00022833"/>
    </source>
</evidence>
<keyword evidence="7" id="KW-0862">Zinc</keyword>
<dbReference type="PANTHER" id="PTHR11086:SF14">
    <property type="entry name" value="CYTIDINE AND DCMP DEAMINASE DOMAIN-CONTAINING PROTEIN 1"/>
    <property type="match status" value="1"/>
</dbReference>
<dbReference type="InterPro" id="IPR016193">
    <property type="entry name" value="Cytidine_deaminase-like"/>
</dbReference>
<feature type="region of interest" description="Disordered" evidence="12">
    <location>
        <begin position="459"/>
        <end position="496"/>
    </location>
</feature>
<feature type="domain" description="CMP/dCMP-type deaminase" evidence="13">
    <location>
        <begin position="42"/>
        <end position="152"/>
    </location>
</feature>
<evidence type="ECO:0000256" key="9">
    <source>
        <dbReference type="ARBA" id="ARBA00041919"/>
    </source>
</evidence>
<sequence length="496" mass="55208">MEEVKVNQASPERAGPSWDRGVQTDSRGQGPAPRLSRGNLFSLLSLWMELFPQEQTEERGPRGVQVVGLVVVADGRVVGLHSSGSDLHAAQAAILDHGAKLKHMSLYFSRRPCATCIKMVINAGVSEICFWPGDPEVSMLSSKDYTSHDASLQLTEEAALDALAVDQLKSNSGTQIWVPLKPLPPGLVQFVTETSRDSDFMQKMEEEGEEVDQLFNRQQSQALSLLTSRFLVSPSQHQKILSLMKLENFCVEPYFSGLRHNMEHLLHLLSAVVASVPALCNYGFYRSSGGSGSTAVSLEVALHCMIQARLLSYRTEDPKVGVGAVIWVKRQQGGGPSLMGGLSLVGSGFNAYPSGSQYQQYPQHDDKQEDRERRKYRFMIHAEQNAITFRSRAWQAPDASLLFVTKCPCDECVPLIRAAGVSHIYCSDCDQDRDKGDISYRMFRPLQGIHKYCWQKSPVSQSSSPHNGFLGKHRRQMDPRDVKKLRIEKDPGEQRA</sequence>